<evidence type="ECO:0000313" key="3">
    <source>
        <dbReference type="Proteomes" id="UP000828390"/>
    </source>
</evidence>
<organism evidence="2 3">
    <name type="scientific">Dreissena polymorpha</name>
    <name type="common">Zebra mussel</name>
    <name type="synonym">Mytilus polymorpha</name>
    <dbReference type="NCBI Taxonomy" id="45954"/>
    <lineage>
        <taxon>Eukaryota</taxon>
        <taxon>Metazoa</taxon>
        <taxon>Spiralia</taxon>
        <taxon>Lophotrochozoa</taxon>
        <taxon>Mollusca</taxon>
        <taxon>Bivalvia</taxon>
        <taxon>Autobranchia</taxon>
        <taxon>Heteroconchia</taxon>
        <taxon>Euheterodonta</taxon>
        <taxon>Imparidentia</taxon>
        <taxon>Neoheterodontei</taxon>
        <taxon>Myida</taxon>
        <taxon>Dreissenoidea</taxon>
        <taxon>Dreissenidae</taxon>
        <taxon>Dreissena</taxon>
    </lineage>
</organism>
<feature type="signal peptide" evidence="1">
    <location>
        <begin position="1"/>
        <end position="26"/>
    </location>
</feature>
<proteinExistence type="predicted"/>
<reference evidence="2" key="2">
    <citation type="submission" date="2020-11" db="EMBL/GenBank/DDBJ databases">
        <authorList>
            <person name="McCartney M.A."/>
            <person name="Auch B."/>
            <person name="Kono T."/>
            <person name="Mallez S."/>
            <person name="Becker A."/>
            <person name="Gohl D.M."/>
            <person name="Silverstein K.A.T."/>
            <person name="Koren S."/>
            <person name="Bechman K.B."/>
            <person name="Herman A."/>
            <person name="Abrahante J.E."/>
            <person name="Garbe J."/>
        </authorList>
    </citation>
    <scope>NUCLEOTIDE SEQUENCE</scope>
    <source>
        <strain evidence="2">Duluth1</strain>
        <tissue evidence="2">Whole animal</tissue>
    </source>
</reference>
<sequence length="66" mass="7769">MSFIPYAVVWLYSWLLWLLEPVLLTAEMVLALNCVMHLSHGCVEKIEEDEDQAWKWKVYGAWGNEI</sequence>
<name>A0A9D4S4V5_DREPO</name>
<reference evidence="2" key="1">
    <citation type="journal article" date="2019" name="bioRxiv">
        <title>The Genome of the Zebra Mussel, Dreissena polymorpha: A Resource for Invasive Species Research.</title>
        <authorList>
            <person name="McCartney M.A."/>
            <person name="Auch B."/>
            <person name="Kono T."/>
            <person name="Mallez S."/>
            <person name="Zhang Y."/>
            <person name="Obille A."/>
            <person name="Becker A."/>
            <person name="Abrahante J.E."/>
            <person name="Garbe J."/>
            <person name="Badalamenti J.P."/>
            <person name="Herman A."/>
            <person name="Mangelson H."/>
            <person name="Liachko I."/>
            <person name="Sullivan S."/>
            <person name="Sone E.D."/>
            <person name="Koren S."/>
            <person name="Silverstein K.A.T."/>
            <person name="Beckman K.B."/>
            <person name="Gohl D.M."/>
        </authorList>
    </citation>
    <scope>NUCLEOTIDE SEQUENCE</scope>
    <source>
        <strain evidence="2">Duluth1</strain>
        <tissue evidence="2">Whole animal</tissue>
    </source>
</reference>
<comment type="caution">
    <text evidence="2">The sequence shown here is derived from an EMBL/GenBank/DDBJ whole genome shotgun (WGS) entry which is preliminary data.</text>
</comment>
<protein>
    <submittedName>
        <fullName evidence="2">Uncharacterized protein</fullName>
    </submittedName>
</protein>
<evidence type="ECO:0000256" key="1">
    <source>
        <dbReference type="SAM" id="SignalP"/>
    </source>
</evidence>
<gene>
    <name evidence="2" type="ORF">DPMN_014648</name>
</gene>
<dbReference type="AlphaFoldDB" id="A0A9D4S4V5"/>
<dbReference type="EMBL" id="JAIWYP010000001">
    <property type="protein sequence ID" value="KAH3890563.1"/>
    <property type="molecule type" value="Genomic_DNA"/>
</dbReference>
<keyword evidence="3" id="KW-1185">Reference proteome</keyword>
<dbReference type="Proteomes" id="UP000828390">
    <property type="component" value="Unassembled WGS sequence"/>
</dbReference>
<keyword evidence="1" id="KW-0732">Signal</keyword>
<evidence type="ECO:0000313" key="2">
    <source>
        <dbReference type="EMBL" id="KAH3890563.1"/>
    </source>
</evidence>
<feature type="chain" id="PRO_5039324685" evidence="1">
    <location>
        <begin position="27"/>
        <end position="66"/>
    </location>
</feature>
<accession>A0A9D4S4V5</accession>